<evidence type="ECO:0000256" key="5">
    <source>
        <dbReference type="ARBA" id="ARBA00022984"/>
    </source>
</evidence>
<protein>
    <recommendedName>
        <fullName evidence="9">L,D-TPase catalytic domain-containing protein</fullName>
    </recommendedName>
</protein>
<keyword evidence="5 7" id="KW-0573">Peptidoglycan synthesis</keyword>
<dbReference type="PANTHER" id="PTHR36699:SF1">
    <property type="entry name" value="L,D-TRANSPEPTIDASE YAFK-RELATED"/>
    <property type="match status" value="1"/>
</dbReference>
<keyword evidence="11" id="KW-1185">Reference proteome</keyword>
<dbReference type="SUPFAM" id="SSF141523">
    <property type="entry name" value="L,D-transpeptidase catalytic domain-like"/>
    <property type="match status" value="1"/>
</dbReference>
<dbReference type="Proteomes" id="UP001348817">
    <property type="component" value="Chromosome"/>
</dbReference>
<feature type="active site" description="Nucleophile" evidence="7">
    <location>
        <position position="164"/>
    </location>
</feature>
<keyword evidence="4 7" id="KW-0133">Cell shape</keyword>
<gene>
    <name evidence="10" type="ORF">FUAX_04770</name>
</gene>
<evidence type="ECO:0000256" key="6">
    <source>
        <dbReference type="ARBA" id="ARBA00023316"/>
    </source>
</evidence>
<evidence type="ECO:0000256" key="1">
    <source>
        <dbReference type="ARBA" id="ARBA00004752"/>
    </source>
</evidence>
<dbReference type="InterPro" id="IPR005490">
    <property type="entry name" value="LD_TPept_cat_dom"/>
</dbReference>
<dbReference type="InterPro" id="IPR038063">
    <property type="entry name" value="Transpep_catalytic_dom"/>
</dbReference>
<evidence type="ECO:0000256" key="3">
    <source>
        <dbReference type="ARBA" id="ARBA00022679"/>
    </source>
</evidence>
<evidence type="ECO:0000313" key="10">
    <source>
        <dbReference type="EMBL" id="BDD08045.1"/>
    </source>
</evidence>
<proteinExistence type="inferred from homology"/>
<dbReference type="RefSeq" id="WP_338393332.1">
    <property type="nucleotide sequence ID" value="NZ_AP025314.1"/>
</dbReference>
<evidence type="ECO:0000256" key="4">
    <source>
        <dbReference type="ARBA" id="ARBA00022960"/>
    </source>
</evidence>
<dbReference type="GO" id="GO:0071555">
    <property type="term" value="P:cell wall organization"/>
    <property type="evidence" value="ECO:0007669"/>
    <property type="project" value="UniProtKB-UniRule"/>
</dbReference>
<dbReference type="PANTHER" id="PTHR36699">
    <property type="entry name" value="LD-TRANSPEPTIDASE"/>
    <property type="match status" value="1"/>
</dbReference>
<dbReference type="GO" id="GO:0016740">
    <property type="term" value="F:transferase activity"/>
    <property type="evidence" value="ECO:0007669"/>
    <property type="project" value="UniProtKB-KW"/>
</dbReference>
<comment type="similarity">
    <text evidence="2">Belongs to the YkuD family.</text>
</comment>
<sequence length="251" mass="29162">MRSVKLFLLPVFILLLSSAFAQSDFKNAQLKYPRVRKAYQEAGPNVTDLITAKNIDSKKLRIYLRAFKTEKKIELWGKNAEDKRYKLITTYKVCRTSGELGPKRRQGDYQIPEGYYHIDRFNPYSSYHLSLGINYPNRSDKILSDKNRPGDNIFIHGACVTIGCLPITDEYIRELYVFCVEARNAGQKTIPVTIFPTELTDEKFKKLTARYSNDSDKTNIWTDLKKGYDIFNREKRLPSIGFLKNGRHLVR</sequence>
<keyword evidence="3" id="KW-0808">Transferase</keyword>
<evidence type="ECO:0000313" key="11">
    <source>
        <dbReference type="Proteomes" id="UP001348817"/>
    </source>
</evidence>
<evidence type="ECO:0000259" key="9">
    <source>
        <dbReference type="PROSITE" id="PS52029"/>
    </source>
</evidence>
<evidence type="ECO:0000256" key="8">
    <source>
        <dbReference type="SAM" id="SignalP"/>
    </source>
</evidence>
<evidence type="ECO:0000256" key="7">
    <source>
        <dbReference type="PROSITE-ProRule" id="PRU01373"/>
    </source>
</evidence>
<dbReference type="Pfam" id="PF03734">
    <property type="entry name" value="YkuD"/>
    <property type="match status" value="1"/>
</dbReference>
<reference evidence="10 11" key="1">
    <citation type="submission" date="2021-12" db="EMBL/GenBank/DDBJ databases">
        <title>Genome sequencing of bacteria with rrn-lacking chromosome and rrn-plasmid.</title>
        <authorList>
            <person name="Anda M."/>
            <person name="Iwasaki W."/>
        </authorList>
    </citation>
    <scope>NUCLEOTIDE SEQUENCE [LARGE SCALE GENOMIC DNA]</scope>
    <source>
        <strain evidence="10 11">DSM 100852</strain>
    </source>
</reference>
<organism evidence="10 11">
    <name type="scientific">Fulvitalea axinellae</name>
    <dbReference type="NCBI Taxonomy" id="1182444"/>
    <lineage>
        <taxon>Bacteria</taxon>
        <taxon>Pseudomonadati</taxon>
        <taxon>Bacteroidota</taxon>
        <taxon>Cytophagia</taxon>
        <taxon>Cytophagales</taxon>
        <taxon>Persicobacteraceae</taxon>
        <taxon>Fulvitalea</taxon>
    </lineage>
</organism>
<feature type="domain" description="L,D-TPase catalytic" evidence="9">
    <location>
        <begin position="62"/>
        <end position="195"/>
    </location>
</feature>
<dbReference type="GO" id="GO:0009252">
    <property type="term" value="P:peptidoglycan biosynthetic process"/>
    <property type="evidence" value="ECO:0007669"/>
    <property type="project" value="UniProtKB-KW"/>
</dbReference>
<dbReference type="AlphaFoldDB" id="A0AAU9CFH7"/>
<name>A0AAU9CFH7_9BACT</name>
<dbReference type="PROSITE" id="PS52029">
    <property type="entry name" value="LD_TPASE"/>
    <property type="match status" value="1"/>
</dbReference>
<accession>A0AAU9CFH7</accession>
<feature type="chain" id="PRO_5043739803" description="L,D-TPase catalytic domain-containing protein" evidence="8">
    <location>
        <begin position="22"/>
        <end position="251"/>
    </location>
</feature>
<dbReference type="GO" id="GO:0008360">
    <property type="term" value="P:regulation of cell shape"/>
    <property type="evidence" value="ECO:0007669"/>
    <property type="project" value="UniProtKB-UniRule"/>
</dbReference>
<feature type="active site" description="Proton donor/acceptor" evidence="7">
    <location>
        <position position="156"/>
    </location>
</feature>
<keyword evidence="8" id="KW-0732">Signal</keyword>
<dbReference type="EMBL" id="AP025314">
    <property type="protein sequence ID" value="BDD08045.1"/>
    <property type="molecule type" value="Genomic_DNA"/>
</dbReference>
<comment type="pathway">
    <text evidence="1 7">Cell wall biogenesis; peptidoglycan biosynthesis.</text>
</comment>
<feature type="signal peptide" evidence="8">
    <location>
        <begin position="1"/>
        <end position="21"/>
    </location>
</feature>
<dbReference type="GO" id="GO:0004180">
    <property type="term" value="F:carboxypeptidase activity"/>
    <property type="evidence" value="ECO:0007669"/>
    <property type="project" value="UniProtKB-ARBA"/>
</dbReference>
<keyword evidence="6 7" id="KW-0961">Cell wall biogenesis/degradation</keyword>
<dbReference type="CDD" id="cd16913">
    <property type="entry name" value="YkuD_like"/>
    <property type="match status" value="1"/>
</dbReference>
<evidence type="ECO:0000256" key="2">
    <source>
        <dbReference type="ARBA" id="ARBA00005992"/>
    </source>
</evidence>
<dbReference type="KEGG" id="fax:FUAX_04770"/>